<dbReference type="InParanoid" id="A0A0D2JJJ1"/>
<dbReference type="EMBL" id="AZAC01000001">
    <property type="protein sequence ID" value="KIX15831.1"/>
    <property type="molecule type" value="Genomic_DNA"/>
</dbReference>
<dbReference type="AlphaFoldDB" id="A0A0D2JJJ1"/>
<dbReference type="CDD" id="cd00077">
    <property type="entry name" value="HDc"/>
    <property type="match status" value="1"/>
</dbReference>
<proteinExistence type="predicted"/>
<dbReference type="STRING" id="1429043.X474_00495"/>
<gene>
    <name evidence="2" type="ORF">X474_00495</name>
</gene>
<dbReference type="Pfam" id="PF13487">
    <property type="entry name" value="HD_5"/>
    <property type="match status" value="1"/>
</dbReference>
<organism evidence="2 3">
    <name type="scientific">Dethiosulfatarculus sandiegensis</name>
    <dbReference type="NCBI Taxonomy" id="1429043"/>
    <lineage>
        <taxon>Bacteria</taxon>
        <taxon>Pseudomonadati</taxon>
        <taxon>Thermodesulfobacteriota</taxon>
        <taxon>Desulfarculia</taxon>
        <taxon>Desulfarculales</taxon>
        <taxon>Desulfarculaceae</taxon>
        <taxon>Dethiosulfatarculus</taxon>
    </lineage>
</organism>
<evidence type="ECO:0000313" key="3">
    <source>
        <dbReference type="Proteomes" id="UP000032233"/>
    </source>
</evidence>
<evidence type="ECO:0000259" key="1">
    <source>
        <dbReference type="PROSITE" id="PS51832"/>
    </source>
</evidence>
<name>A0A0D2JJJ1_9BACT</name>
<protein>
    <submittedName>
        <fullName evidence="2">RpfG</fullName>
    </submittedName>
</protein>
<dbReference type="PROSITE" id="PS51832">
    <property type="entry name" value="HD_GYP"/>
    <property type="match status" value="1"/>
</dbReference>
<dbReference type="PANTHER" id="PTHR43155">
    <property type="entry name" value="CYCLIC DI-GMP PHOSPHODIESTERASE PA4108-RELATED"/>
    <property type="match status" value="1"/>
</dbReference>
<dbReference type="InterPro" id="IPR037522">
    <property type="entry name" value="HD_GYP_dom"/>
</dbReference>
<sequence length="354" mass="39655">MEIKSQTKSPQRFLDRPLDKGLLQAEFDPSDYEMASLNAELMMAGEPSPGNLYLAVFNPDTKKVEMRLACAEGEIFQGIWREHLHKAEQGRLYVKYDQAEAFSDYYARFGGAILQAAPSLRKRRQVIQDMALVNLRLFFEPQMEGKKLALSAKRASLLMDQAVKDPELLQNLGEVMRKDYSIYAHSVNVSMLAMSFGHYLGLEAKKIRTLGMGGLFHDVGMSSLPASILKKTGELTESDWGKIRTHPRKGYQMLLNVGVVTYDALMIVLHHHENIDGTGYPSGIKGGKIPFLTRIVKIVDAYDAITSARPYHPPRPAFAAASDLMKSRTGHFDKNLVPNFIRFLASPYVGGDRN</sequence>
<evidence type="ECO:0000313" key="2">
    <source>
        <dbReference type="EMBL" id="KIX15831.1"/>
    </source>
</evidence>
<comment type="caution">
    <text evidence="2">The sequence shown here is derived from an EMBL/GenBank/DDBJ whole genome shotgun (WGS) entry which is preliminary data.</text>
</comment>
<dbReference type="PANTHER" id="PTHR43155:SF2">
    <property type="entry name" value="CYCLIC DI-GMP PHOSPHODIESTERASE PA4108"/>
    <property type="match status" value="1"/>
</dbReference>
<accession>A0A0D2JJJ1</accession>
<reference evidence="2 3" key="1">
    <citation type="submission" date="2013-11" db="EMBL/GenBank/DDBJ databases">
        <title>Metagenomic analysis of a methanogenic consortium involved in long chain n-alkane degradation.</title>
        <authorList>
            <person name="Davidova I.A."/>
            <person name="Callaghan A.V."/>
            <person name="Wawrik B."/>
            <person name="Pruitt S."/>
            <person name="Marks C."/>
            <person name="Duncan K.E."/>
            <person name="Suflita J.M."/>
        </authorList>
    </citation>
    <scope>NUCLEOTIDE SEQUENCE [LARGE SCALE GENOMIC DNA]</scope>
    <source>
        <strain evidence="2 3">SPR</strain>
    </source>
</reference>
<feature type="domain" description="HD-GYP" evidence="1">
    <location>
        <begin position="160"/>
        <end position="354"/>
    </location>
</feature>
<dbReference type="InterPro" id="IPR003607">
    <property type="entry name" value="HD/PDEase_dom"/>
</dbReference>
<dbReference type="SMART" id="SM00471">
    <property type="entry name" value="HDc"/>
    <property type="match status" value="1"/>
</dbReference>
<dbReference type="SUPFAM" id="SSF109604">
    <property type="entry name" value="HD-domain/PDEase-like"/>
    <property type="match status" value="1"/>
</dbReference>
<dbReference type="Gene3D" id="1.10.3210.10">
    <property type="entry name" value="Hypothetical protein af1432"/>
    <property type="match status" value="1"/>
</dbReference>
<dbReference type="Proteomes" id="UP000032233">
    <property type="component" value="Unassembled WGS sequence"/>
</dbReference>
<keyword evidence="3" id="KW-1185">Reference proteome</keyword>
<dbReference type="OrthoDB" id="9802066at2"/>
<dbReference type="PATRIC" id="fig|1429043.3.peg.102"/>